<protein>
    <submittedName>
        <fullName evidence="2">Uncharacterized protein</fullName>
    </submittedName>
</protein>
<dbReference type="EMBL" id="CAUYUJ010019535">
    <property type="protein sequence ID" value="CAK0891905.1"/>
    <property type="molecule type" value="Genomic_DNA"/>
</dbReference>
<dbReference type="Proteomes" id="UP001189429">
    <property type="component" value="Unassembled WGS sequence"/>
</dbReference>
<comment type="caution">
    <text evidence="2">The sequence shown here is derived from an EMBL/GenBank/DDBJ whole genome shotgun (WGS) entry which is preliminary data.</text>
</comment>
<organism evidence="2 3">
    <name type="scientific">Prorocentrum cordatum</name>
    <dbReference type="NCBI Taxonomy" id="2364126"/>
    <lineage>
        <taxon>Eukaryota</taxon>
        <taxon>Sar</taxon>
        <taxon>Alveolata</taxon>
        <taxon>Dinophyceae</taxon>
        <taxon>Prorocentrales</taxon>
        <taxon>Prorocentraceae</taxon>
        <taxon>Prorocentrum</taxon>
    </lineage>
</organism>
<accession>A0ABN9WZV4</accession>
<name>A0ABN9WZV4_9DINO</name>
<reference evidence="2" key="1">
    <citation type="submission" date="2023-10" db="EMBL/GenBank/DDBJ databases">
        <authorList>
            <person name="Chen Y."/>
            <person name="Shah S."/>
            <person name="Dougan E. K."/>
            <person name="Thang M."/>
            <person name="Chan C."/>
        </authorList>
    </citation>
    <scope>NUCLEOTIDE SEQUENCE [LARGE SCALE GENOMIC DNA]</scope>
</reference>
<keyword evidence="3" id="KW-1185">Reference proteome</keyword>
<gene>
    <name evidence="2" type="ORF">PCOR1329_LOCUS71703</name>
</gene>
<evidence type="ECO:0000313" key="2">
    <source>
        <dbReference type="EMBL" id="CAK0891905.1"/>
    </source>
</evidence>
<sequence length="225" mass="24230">MIGPPPVEQTLETRPVVDQLAGLDADMLVPVLVEQDLQPLHVRLDRRVQPARHRAPFEAVGLWALLGPSFVTISSSSSPAPSQPARIAVSSFAAGHVQAFLAMLLASGARQLAPAPDAAMAQFLLFASVIQFSVGSVTSATPYDMDGTLENRFSGSGRRGGGIDNEDEGSRGGGKDEQPSACSCWRTRIRSASKRHACICMTRTPRAFSRWSWEDWTHESSSEGK</sequence>
<evidence type="ECO:0000313" key="3">
    <source>
        <dbReference type="Proteomes" id="UP001189429"/>
    </source>
</evidence>
<feature type="compositionally biased region" description="Basic and acidic residues" evidence="1">
    <location>
        <begin position="168"/>
        <end position="178"/>
    </location>
</feature>
<evidence type="ECO:0000256" key="1">
    <source>
        <dbReference type="SAM" id="MobiDB-lite"/>
    </source>
</evidence>
<proteinExistence type="predicted"/>
<feature type="region of interest" description="Disordered" evidence="1">
    <location>
        <begin position="148"/>
        <end position="181"/>
    </location>
</feature>